<dbReference type="GO" id="GO:0012505">
    <property type="term" value="C:endomembrane system"/>
    <property type="evidence" value="ECO:0007669"/>
    <property type="project" value="TreeGrafter"/>
</dbReference>
<dbReference type="InterPro" id="IPR001179">
    <property type="entry name" value="PPIase_FKBP_dom"/>
</dbReference>
<dbReference type="AlphaFoldDB" id="A0A401RES6"/>
<dbReference type="GO" id="GO:0003755">
    <property type="term" value="F:peptidyl-prolyl cis-trans isomerase activity"/>
    <property type="evidence" value="ECO:0007669"/>
    <property type="project" value="UniProtKB-KW"/>
</dbReference>
<keyword evidence="5" id="KW-1133">Transmembrane helix</keyword>
<dbReference type="Gene3D" id="3.10.50.40">
    <property type="match status" value="1"/>
</dbReference>
<dbReference type="InterPro" id="IPR019734">
    <property type="entry name" value="TPR_rpt"/>
</dbReference>
<dbReference type="PANTHER" id="PTHR46512">
    <property type="entry name" value="PEPTIDYLPROLYL ISOMERASE"/>
    <property type="match status" value="1"/>
</dbReference>
<dbReference type="GO" id="GO:0044183">
    <property type="term" value="F:protein folding chaperone"/>
    <property type="evidence" value="ECO:0007669"/>
    <property type="project" value="TreeGrafter"/>
</dbReference>
<keyword evidence="1" id="KW-0677">Repeat</keyword>
<keyword evidence="3" id="KW-0697">Rotamase</keyword>
<dbReference type="EMBL" id="BEZZ01001258">
    <property type="protein sequence ID" value="GCC16659.1"/>
    <property type="molecule type" value="Genomic_DNA"/>
</dbReference>
<evidence type="ECO:0000256" key="3">
    <source>
        <dbReference type="PROSITE-ProRule" id="PRU00277"/>
    </source>
</evidence>
<feature type="transmembrane region" description="Helical" evidence="5">
    <location>
        <begin position="452"/>
        <end position="472"/>
    </location>
</feature>
<dbReference type="GO" id="GO:0005829">
    <property type="term" value="C:cytosol"/>
    <property type="evidence" value="ECO:0007669"/>
    <property type="project" value="TreeGrafter"/>
</dbReference>
<dbReference type="Pfam" id="PF00254">
    <property type="entry name" value="FKBP_C"/>
    <property type="match status" value="1"/>
</dbReference>
<evidence type="ECO:0000256" key="5">
    <source>
        <dbReference type="SAM" id="Phobius"/>
    </source>
</evidence>
<evidence type="ECO:0000256" key="4">
    <source>
        <dbReference type="PROSITE-ProRule" id="PRU00339"/>
    </source>
</evidence>
<dbReference type="OrthoDB" id="532682at2759"/>
<keyword evidence="8" id="KW-1185">Reference proteome</keyword>
<dbReference type="SUPFAM" id="SSF54534">
    <property type="entry name" value="FKBP-like"/>
    <property type="match status" value="1"/>
</dbReference>
<dbReference type="Gene3D" id="1.25.40.10">
    <property type="entry name" value="Tetratricopeptide repeat domain"/>
    <property type="match status" value="1"/>
</dbReference>
<proteinExistence type="predicted"/>
<keyword evidence="5" id="KW-0472">Membrane</keyword>
<feature type="domain" description="PPIase FKBP-type" evidence="6">
    <location>
        <begin position="180"/>
        <end position="264"/>
    </location>
</feature>
<dbReference type="PROSITE" id="PS50059">
    <property type="entry name" value="FKBP_PPIASE"/>
    <property type="match status" value="1"/>
</dbReference>
<dbReference type="GO" id="GO:0043066">
    <property type="term" value="P:negative regulation of apoptotic process"/>
    <property type="evidence" value="ECO:0007669"/>
    <property type="project" value="TreeGrafter"/>
</dbReference>
<feature type="repeat" description="TPR" evidence="4">
    <location>
        <begin position="366"/>
        <end position="399"/>
    </location>
</feature>
<comment type="caution">
    <text evidence="7">The sequence shown here is derived from an EMBL/GenBank/DDBJ whole genome shotgun (WGS) entry which is preliminary data.</text>
</comment>
<gene>
    <name evidence="7" type="ORF">chiPu_0017307</name>
</gene>
<comment type="catalytic activity">
    <reaction evidence="3">
        <text>[protein]-peptidylproline (omega=180) = [protein]-peptidylproline (omega=0)</text>
        <dbReference type="Rhea" id="RHEA:16237"/>
        <dbReference type="Rhea" id="RHEA-COMP:10747"/>
        <dbReference type="Rhea" id="RHEA-COMP:10748"/>
        <dbReference type="ChEBI" id="CHEBI:83833"/>
        <dbReference type="ChEBI" id="CHEBI:83834"/>
        <dbReference type="EC" id="5.2.1.8"/>
    </reaction>
</comment>
<evidence type="ECO:0000313" key="8">
    <source>
        <dbReference type="Proteomes" id="UP000287033"/>
    </source>
</evidence>
<dbReference type="Pfam" id="PF14559">
    <property type="entry name" value="TPR_19"/>
    <property type="match status" value="1"/>
</dbReference>
<dbReference type="EC" id="5.2.1.8" evidence="3"/>
<dbReference type="SUPFAM" id="SSF48452">
    <property type="entry name" value="TPR-like"/>
    <property type="match status" value="1"/>
</dbReference>
<sequence length="474" mass="52081">MFLQCAHPSACPDGETLAEVDGDKKQADNWADIEGAQRYTRPKTCPDGEALVDEMGKHHQMLGAQTVRGPGNTDEAAFKTNNESIMGSVSPQEVGQTNLDKVPGLSKVVRFQLPPETIRASDVDDLQAPFFEIDGLGECCVSTFTNTYHSENWIGITDDWLLQKQILKEGQGQATRPDVGQEVTLKLLGVLEDGTIIDRDPKLTFIIGDGDVIQALEFCAFSMQLDEVALVISDGQYAYGHTGREPDVPADATVIYEVQLLNVRNAPDLKTLSVSDCIRICKQKRERGNYHFQREDYHNAVKSYNLALDVLNISSESNPSAQEAEELQEDGLKCLNNLAAAQLKLELRDEVIASSNAVLQLDPNNVKALFRKGKLLSERGDYEEAMETLKRALKLEPSTKAIHAELSKLVQKRTGRGGTLKLKNSLCQKPGEKRATFHSESQKSGLAIPWKWLFGAAMVIIGSVVTSVVLAARG</sequence>
<evidence type="ECO:0000256" key="2">
    <source>
        <dbReference type="ARBA" id="ARBA00022803"/>
    </source>
</evidence>
<organism evidence="7 8">
    <name type="scientific">Chiloscyllium punctatum</name>
    <name type="common">Brownbanded bambooshark</name>
    <name type="synonym">Hemiscyllium punctatum</name>
    <dbReference type="NCBI Taxonomy" id="137246"/>
    <lineage>
        <taxon>Eukaryota</taxon>
        <taxon>Metazoa</taxon>
        <taxon>Chordata</taxon>
        <taxon>Craniata</taxon>
        <taxon>Vertebrata</taxon>
        <taxon>Chondrichthyes</taxon>
        <taxon>Elasmobranchii</taxon>
        <taxon>Galeomorphii</taxon>
        <taxon>Galeoidea</taxon>
        <taxon>Orectolobiformes</taxon>
        <taxon>Hemiscylliidae</taxon>
        <taxon>Chiloscyllium</taxon>
    </lineage>
</organism>
<dbReference type="PROSITE" id="PS50005">
    <property type="entry name" value="TPR"/>
    <property type="match status" value="1"/>
</dbReference>
<protein>
    <recommendedName>
        <fullName evidence="3">peptidylprolyl isomerase</fullName>
        <ecNumber evidence="3">5.2.1.8</ecNumber>
    </recommendedName>
</protein>
<name>A0A401RES6_CHIPU</name>
<dbReference type="GO" id="GO:0016020">
    <property type="term" value="C:membrane"/>
    <property type="evidence" value="ECO:0007669"/>
    <property type="project" value="TreeGrafter"/>
</dbReference>
<evidence type="ECO:0000259" key="6">
    <source>
        <dbReference type="PROSITE" id="PS50059"/>
    </source>
</evidence>
<evidence type="ECO:0000313" key="7">
    <source>
        <dbReference type="EMBL" id="GCC16659.1"/>
    </source>
</evidence>
<keyword evidence="3" id="KW-0413">Isomerase</keyword>
<dbReference type="InterPro" id="IPR050754">
    <property type="entry name" value="FKBP4/5/8-like"/>
</dbReference>
<dbReference type="InterPro" id="IPR011990">
    <property type="entry name" value="TPR-like_helical_dom_sf"/>
</dbReference>
<accession>A0A401RES6</accession>
<dbReference type="PROSITE" id="PS50293">
    <property type="entry name" value="TPR_REGION"/>
    <property type="match status" value="1"/>
</dbReference>
<reference evidence="7 8" key="1">
    <citation type="journal article" date="2018" name="Nat. Ecol. Evol.">
        <title>Shark genomes provide insights into elasmobranch evolution and the origin of vertebrates.</title>
        <authorList>
            <person name="Hara Y"/>
            <person name="Yamaguchi K"/>
            <person name="Onimaru K"/>
            <person name="Kadota M"/>
            <person name="Koyanagi M"/>
            <person name="Keeley SD"/>
            <person name="Tatsumi K"/>
            <person name="Tanaka K"/>
            <person name="Motone F"/>
            <person name="Kageyama Y"/>
            <person name="Nozu R"/>
            <person name="Adachi N"/>
            <person name="Nishimura O"/>
            <person name="Nakagawa R"/>
            <person name="Tanegashima C"/>
            <person name="Kiyatake I"/>
            <person name="Matsumoto R"/>
            <person name="Murakumo K"/>
            <person name="Nishida K"/>
            <person name="Terakita A"/>
            <person name="Kuratani S"/>
            <person name="Sato K"/>
            <person name="Hyodo S Kuraku.S."/>
        </authorList>
    </citation>
    <scope>NUCLEOTIDE SEQUENCE [LARGE SCALE GENOMIC DNA]</scope>
</reference>
<evidence type="ECO:0000256" key="1">
    <source>
        <dbReference type="ARBA" id="ARBA00022737"/>
    </source>
</evidence>
<dbReference type="PANTHER" id="PTHR46512:SF2">
    <property type="entry name" value="PEPTIDYLPROLYL ISOMERASE"/>
    <property type="match status" value="1"/>
</dbReference>
<keyword evidence="5" id="KW-0812">Transmembrane</keyword>
<dbReference type="Proteomes" id="UP000287033">
    <property type="component" value="Unassembled WGS sequence"/>
</dbReference>
<dbReference type="SMART" id="SM00028">
    <property type="entry name" value="TPR"/>
    <property type="match status" value="3"/>
</dbReference>
<dbReference type="InterPro" id="IPR046357">
    <property type="entry name" value="PPIase_dom_sf"/>
</dbReference>
<dbReference type="GO" id="GO:0005740">
    <property type="term" value="C:mitochondrial envelope"/>
    <property type="evidence" value="ECO:0007669"/>
    <property type="project" value="TreeGrafter"/>
</dbReference>
<keyword evidence="2 4" id="KW-0802">TPR repeat</keyword>
<dbReference type="STRING" id="137246.A0A401RES6"/>